<evidence type="ECO:0000313" key="3">
    <source>
        <dbReference type="Proteomes" id="UP000193922"/>
    </source>
</evidence>
<dbReference type="Gene3D" id="3.80.10.10">
    <property type="entry name" value="Ribonuclease Inhibitor"/>
    <property type="match status" value="1"/>
</dbReference>
<comment type="caution">
    <text evidence="2">The sequence shown here is derived from an EMBL/GenBank/DDBJ whole genome shotgun (WGS) entry which is preliminary data.</text>
</comment>
<evidence type="ECO:0000256" key="1">
    <source>
        <dbReference type="SAM" id="MobiDB-lite"/>
    </source>
</evidence>
<sequence>MSSILLLPNELLRDISFYLSNDAVYDVNHPQKQLINLSMCCRHLRRVCAPAIWRCFIGRRKLRNHGEDYAIEDPYSMVKTWYICVDQKTGQVHIPDVLVRHGSLVRFLCLELSDSSLNRQADLAMFNAICEYCPLINELELDTLDCSHASASYLAYLFSHAANPQRSLSRRLRHLALSCRDNVPGIPTSPIDLEHLAGMNTLSELHIAGVRLPVESVRTALAGCSMRELSLMDMSSLPVDLAGLIGAIPEPHQLQLVSLSTAAPFAVTVLKPIFEIPPELAGTPQGVSWLTSLTLRECVVDRDFIAEYITPQRLPYLAILGFSCKVEQGSVEFFTNFCAYEWPRLVALDMAYCTMLMALFVRIPSACPGLRSLNADCEFIEFLLHDMHNEDDAAGEFAQGLSSVLHQLKHLEQLKICVPTLHTSIALFGRDTMPQCLRTNVVSLHINSQRTRGGRNRISLAEGLARMGALRSLTVFACDPFDDEEWRHILGDQNLNDMSLRITHYSADNVTEDSDSDFEEFVDSDDSPGSGTEH</sequence>
<name>A0A1Y1WMT2_9FUNG</name>
<dbReference type="PANTHER" id="PTHR38926">
    <property type="entry name" value="F-BOX DOMAIN CONTAINING PROTEIN, EXPRESSED"/>
    <property type="match status" value="1"/>
</dbReference>
<organism evidence="2 3">
    <name type="scientific">Linderina pennispora</name>
    <dbReference type="NCBI Taxonomy" id="61395"/>
    <lineage>
        <taxon>Eukaryota</taxon>
        <taxon>Fungi</taxon>
        <taxon>Fungi incertae sedis</taxon>
        <taxon>Zoopagomycota</taxon>
        <taxon>Kickxellomycotina</taxon>
        <taxon>Kickxellomycetes</taxon>
        <taxon>Kickxellales</taxon>
        <taxon>Kickxellaceae</taxon>
        <taxon>Linderina</taxon>
    </lineage>
</organism>
<protein>
    <recommendedName>
        <fullName evidence="4">F-box domain-containing protein</fullName>
    </recommendedName>
</protein>
<dbReference type="GeneID" id="63801914"/>
<feature type="region of interest" description="Disordered" evidence="1">
    <location>
        <begin position="511"/>
        <end position="534"/>
    </location>
</feature>
<dbReference type="InterPro" id="IPR032675">
    <property type="entry name" value="LRR_dom_sf"/>
</dbReference>
<gene>
    <name evidence="2" type="ORF">DL89DRAFT_254345</name>
</gene>
<dbReference type="OrthoDB" id="10596273at2759"/>
<accession>A0A1Y1WMT2</accession>
<dbReference type="RefSeq" id="XP_040747727.1">
    <property type="nucleotide sequence ID" value="XM_040885266.1"/>
</dbReference>
<reference evidence="2 3" key="1">
    <citation type="submission" date="2016-07" db="EMBL/GenBank/DDBJ databases">
        <title>Pervasive Adenine N6-methylation of Active Genes in Fungi.</title>
        <authorList>
            <consortium name="DOE Joint Genome Institute"/>
            <person name="Mondo S.J."/>
            <person name="Dannebaum R.O."/>
            <person name="Kuo R.C."/>
            <person name="Labutti K."/>
            <person name="Haridas S."/>
            <person name="Kuo A."/>
            <person name="Salamov A."/>
            <person name="Ahrendt S.R."/>
            <person name="Lipzen A."/>
            <person name="Sullivan W."/>
            <person name="Andreopoulos W.B."/>
            <person name="Clum A."/>
            <person name="Lindquist E."/>
            <person name="Daum C."/>
            <person name="Ramamoorthy G.K."/>
            <person name="Gryganskyi A."/>
            <person name="Culley D."/>
            <person name="Magnuson J.K."/>
            <person name="James T.Y."/>
            <person name="O'Malley M.A."/>
            <person name="Stajich J.E."/>
            <person name="Spatafora J.W."/>
            <person name="Visel A."/>
            <person name="Grigoriev I.V."/>
        </authorList>
    </citation>
    <scope>NUCLEOTIDE SEQUENCE [LARGE SCALE GENOMIC DNA]</scope>
    <source>
        <strain evidence="2 3">ATCC 12442</strain>
    </source>
</reference>
<dbReference type="PANTHER" id="PTHR38926:SF5">
    <property type="entry name" value="F-BOX AND LEUCINE-RICH REPEAT PROTEIN 6"/>
    <property type="match status" value="1"/>
</dbReference>
<dbReference type="SUPFAM" id="SSF52047">
    <property type="entry name" value="RNI-like"/>
    <property type="match status" value="1"/>
</dbReference>
<dbReference type="Proteomes" id="UP000193922">
    <property type="component" value="Unassembled WGS sequence"/>
</dbReference>
<feature type="compositionally biased region" description="Acidic residues" evidence="1">
    <location>
        <begin position="511"/>
        <end position="526"/>
    </location>
</feature>
<proteinExistence type="predicted"/>
<dbReference type="EMBL" id="MCFD01000001">
    <property type="protein sequence ID" value="ORX74516.1"/>
    <property type="molecule type" value="Genomic_DNA"/>
</dbReference>
<evidence type="ECO:0000313" key="2">
    <source>
        <dbReference type="EMBL" id="ORX74516.1"/>
    </source>
</evidence>
<evidence type="ECO:0008006" key="4">
    <source>
        <dbReference type="Google" id="ProtNLM"/>
    </source>
</evidence>
<keyword evidence="3" id="KW-1185">Reference proteome</keyword>
<dbReference type="AlphaFoldDB" id="A0A1Y1WMT2"/>